<evidence type="ECO:0008006" key="4">
    <source>
        <dbReference type="Google" id="ProtNLM"/>
    </source>
</evidence>
<keyword evidence="3" id="KW-1185">Reference proteome</keyword>
<evidence type="ECO:0000313" key="2">
    <source>
        <dbReference type="EMBL" id="MFL9844056.1"/>
    </source>
</evidence>
<dbReference type="RefSeq" id="WP_408084304.1">
    <property type="nucleotide sequence ID" value="NZ_JBELPZ010000004.1"/>
</dbReference>
<dbReference type="Proteomes" id="UP001629156">
    <property type="component" value="Unassembled WGS sequence"/>
</dbReference>
<organism evidence="2 3">
    <name type="scientific">Flavobacterium rhizosphaerae</name>
    <dbReference type="NCBI Taxonomy" id="3163298"/>
    <lineage>
        <taxon>Bacteria</taxon>
        <taxon>Pseudomonadati</taxon>
        <taxon>Bacteroidota</taxon>
        <taxon>Flavobacteriia</taxon>
        <taxon>Flavobacteriales</taxon>
        <taxon>Flavobacteriaceae</taxon>
        <taxon>Flavobacterium</taxon>
    </lineage>
</organism>
<proteinExistence type="predicted"/>
<accession>A0ABW8YUT4</accession>
<keyword evidence="1" id="KW-0732">Signal</keyword>
<feature type="signal peptide" evidence="1">
    <location>
        <begin position="1"/>
        <end position="20"/>
    </location>
</feature>
<dbReference type="EMBL" id="JBELPZ010000004">
    <property type="protein sequence ID" value="MFL9844056.1"/>
    <property type="molecule type" value="Genomic_DNA"/>
</dbReference>
<feature type="chain" id="PRO_5045892190" description="DUF3078 domain-containing protein" evidence="1">
    <location>
        <begin position="21"/>
        <end position="392"/>
    </location>
</feature>
<comment type="caution">
    <text evidence="2">The sequence shown here is derived from an EMBL/GenBank/DDBJ whole genome shotgun (WGS) entry which is preliminary data.</text>
</comment>
<name>A0ABW8YUT4_9FLAO</name>
<evidence type="ECO:0000256" key="1">
    <source>
        <dbReference type="SAM" id="SignalP"/>
    </source>
</evidence>
<evidence type="ECO:0000313" key="3">
    <source>
        <dbReference type="Proteomes" id="UP001629156"/>
    </source>
</evidence>
<protein>
    <recommendedName>
        <fullName evidence="4">DUF3078 domain-containing protein</fullName>
    </recommendedName>
</protein>
<reference evidence="2 3" key="1">
    <citation type="submission" date="2024-06" db="EMBL/GenBank/DDBJ databases">
        <authorList>
            <person name="Kaempfer P."/>
            <person name="Viver T."/>
        </authorList>
    </citation>
    <scope>NUCLEOTIDE SEQUENCE [LARGE SCALE GENOMIC DNA]</scope>
    <source>
        <strain evidence="2 3">ST-119</strain>
    </source>
</reference>
<gene>
    <name evidence="2" type="ORF">ABS766_06460</name>
</gene>
<sequence>MKKHYLVLLLFFFISFSGYAQISDKQINDLVTVLRAANKSEDEIKNAVDGIIKNPELYNTLWQNFIKQSYISEDSKFKFLNDLNITFKTFQSKDSTTTSLGFSYDFNFDYAKFIEKDRHRISHTFGLSAKGNVAINRDANPNNFLETKVNYSYAHFSGGVAKQNDSVIFTKLNEIDFKLVKIKDMKSKEAIALWEEFGQNLKLSNQYYYAFSPKFAFESNQDFTKTQFTPGLIVDLGAKAWNTEDPLSKFNIFDYPFALLRWITGTDETITAYGSTLPTVQFGCDYVIPDKDTVRDNLVGDLDPFPRFKFETSFRTFISRINKENIFFNANYRLYQEIDAPRQIKDANLSTINYFVMALQSTSGFYVSYATGRLPFDAKDDQVYSLGFNYKF</sequence>